<evidence type="ECO:0000313" key="2">
    <source>
        <dbReference type="EMBL" id="TCP09090.1"/>
    </source>
</evidence>
<dbReference type="EMBL" id="SLXF01000002">
    <property type="protein sequence ID" value="TCP09090.1"/>
    <property type="molecule type" value="Genomic_DNA"/>
</dbReference>
<dbReference type="RefSeq" id="WP_132764064.1">
    <property type="nucleotide sequence ID" value="NZ_CP110416.1"/>
</dbReference>
<dbReference type="InterPro" id="IPR029035">
    <property type="entry name" value="DHS-like_NAD/FAD-binding_dom"/>
</dbReference>
<evidence type="ECO:0000256" key="1">
    <source>
        <dbReference type="SAM" id="MobiDB-lite"/>
    </source>
</evidence>
<accession>A0AA46DH13</accession>
<comment type="caution">
    <text evidence="2">The sequence shown here is derived from an EMBL/GenBank/DDBJ whole genome shotgun (WGS) entry which is preliminary data.</text>
</comment>
<protein>
    <submittedName>
        <fullName evidence="2">SIR2-like protein</fullName>
    </submittedName>
</protein>
<dbReference type="SUPFAM" id="SSF52467">
    <property type="entry name" value="DHS-like NAD/FAD-binding domain"/>
    <property type="match status" value="1"/>
</dbReference>
<sequence>MTEEKKKRAVVTSFKPPRSSEWKPLQPEKDNGGSEKEARQNQDELHNVLLSSLQMQHLVVLAGSGCSMGAGGPSMLDLWNEVVGTNPSDKVKSVIDTVRYDITHKNIEALLSRIEASLALNSNEDLSKFLRNSKQNILKKCSGFLADEEKLEAHKTFVHRLSRRRVRDQRLKIFTTNYDLCFESAAGALGIVVIDGFSFSYPRRFDPRFFDQDIVRRPRNGSESATYLEGVFLLYKLHGSVNWAHKGNGNVVQEASPEPDEACLIYPAAGKYQQSFRQPHLELIAQYMASVREPNTCIIVTGFGFNDDHLSEPLISAVTSNPHLRLIVADPSAKEKLVDGNEYWKHLGELNAQGEDVWLISADFNQFAQLIPDLRSLSPADALVKAIRGVARTE</sequence>
<proteinExistence type="predicted"/>
<reference evidence="2 3" key="1">
    <citation type="submission" date="2019-03" db="EMBL/GenBank/DDBJ databases">
        <title>Genomic Encyclopedia of Type Strains, Phase IV (KMG-IV): sequencing the most valuable type-strain genomes for metagenomic binning, comparative biology and taxonomic classification.</title>
        <authorList>
            <person name="Goeker M."/>
        </authorList>
    </citation>
    <scope>NUCLEOTIDE SEQUENCE [LARGE SCALE GENOMIC DNA]</scope>
    <source>
        <strain evidence="2 3">DSM 15264</strain>
    </source>
</reference>
<organism evidence="2 3">
    <name type="scientific">Caldimonas thermodepolymerans</name>
    <dbReference type="NCBI Taxonomy" id="215580"/>
    <lineage>
        <taxon>Bacteria</taxon>
        <taxon>Pseudomonadati</taxon>
        <taxon>Pseudomonadota</taxon>
        <taxon>Betaproteobacteria</taxon>
        <taxon>Burkholderiales</taxon>
        <taxon>Sphaerotilaceae</taxon>
        <taxon>Caldimonas</taxon>
    </lineage>
</organism>
<dbReference type="Pfam" id="PF13289">
    <property type="entry name" value="SIR2_2"/>
    <property type="match status" value="1"/>
</dbReference>
<evidence type="ECO:0000313" key="3">
    <source>
        <dbReference type="Proteomes" id="UP000294772"/>
    </source>
</evidence>
<dbReference type="Proteomes" id="UP000294772">
    <property type="component" value="Unassembled WGS sequence"/>
</dbReference>
<feature type="compositionally biased region" description="Basic and acidic residues" evidence="1">
    <location>
        <begin position="18"/>
        <end position="41"/>
    </location>
</feature>
<name>A0AA46DH13_9BURK</name>
<dbReference type="AlphaFoldDB" id="A0AA46DH13"/>
<feature type="region of interest" description="Disordered" evidence="1">
    <location>
        <begin position="1"/>
        <end position="41"/>
    </location>
</feature>
<gene>
    <name evidence="2" type="ORF">EV676_102605</name>
</gene>